<feature type="transmembrane region" description="Helical" evidence="1">
    <location>
        <begin position="58"/>
        <end position="78"/>
    </location>
</feature>
<proteinExistence type="predicted"/>
<name>A0A1H7L9H3_9RHOB</name>
<dbReference type="Proteomes" id="UP000199283">
    <property type="component" value="Unassembled WGS sequence"/>
</dbReference>
<feature type="transmembrane region" description="Helical" evidence="1">
    <location>
        <begin position="31"/>
        <end position="52"/>
    </location>
</feature>
<evidence type="ECO:0000313" key="3">
    <source>
        <dbReference type="Proteomes" id="UP000199283"/>
    </source>
</evidence>
<sequence length="169" mass="18725">MPYEVTVDRQQAPASSGALLYEVRLWPHQSLTGTGFVWIMGGTSVMAMLPLVALLGTVALWGILPFAMLSVVALWWSLNRSWKDRDILEVFSVTADTATLTRTDPDGSTRDWLANSHWARVKWHAKVGRVEDYLTLEGGPRAVEIGSFLTPGERRALLPGLEAALHRAR</sequence>
<keyword evidence="1" id="KW-0472">Membrane</keyword>
<dbReference type="STRING" id="188906.SAMN04488526_1655"/>
<dbReference type="RefSeq" id="WP_092761697.1">
    <property type="nucleotide sequence ID" value="NZ_CAXBJT010000010.1"/>
</dbReference>
<accession>A0A1H7L9H3</accession>
<evidence type="ECO:0000256" key="1">
    <source>
        <dbReference type="SAM" id="Phobius"/>
    </source>
</evidence>
<evidence type="ECO:0000313" key="2">
    <source>
        <dbReference type="EMBL" id="SEK95578.1"/>
    </source>
</evidence>
<keyword evidence="1" id="KW-1133">Transmembrane helix</keyword>
<dbReference type="Pfam" id="PF10003">
    <property type="entry name" value="DUF2244"/>
    <property type="match status" value="1"/>
</dbReference>
<reference evidence="2 3" key="1">
    <citation type="submission" date="2016-10" db="EMBL/GenBank/DDBJ databases">
        <authorList>
            <person name="de Groot N.N."/>
        </authorList>
    </citation>
    <scope>NUCLEOTIDE SEQUENCE [LARGE SCALE GENOMIC DNA]</scope>
    <source>
        <strain evidence="2 3">DSM 14858</strain>
    </source>
</reference>
<keyword evidence="1" id="KW-0812">Transmembrane</keyword>
<dbReference type="EMBL" id="FNZQ01000002">
    <property type="protein sequence ID" value="SEK95578.1"/>
    <property type="molecule type" value="Genomic_DNA"/>
</dbReference>
<organism evidence="2 3">
    <name type="scientific">Jannaschia helgolandensis</name>
    <dbReference type="NCBI Taxonomy" id="188906"/>
    <lineage>
        <taxon>Bacteria</taxon>
        <taxon>Pseudomonadati</taxon>
        <taxon>Pseudomonadota</taxon>
        <taxon>Alphaproteobacteria</taxon>
        <taxon>Rhodobacterales</taxon>
        <taxon>Roseobacteraceae</taxon>
        <taxon>Jannaschia</taxon>
    </lineage>
</organism>
<dbReference type="AlphaFoldDB" id="A0A1H7L9H3"/>
<keyword evidence="3" id="KW-1185">Reference proteome</keyword>
<protein>
    <submittedName>
        <fullName evidence="2">Uncharacterized membrane protein</fullName>
    </submittedName>
</protein>
<dbReference type="InterPro" id="IPR019253">
    <property type="entry name" value="DUF2244_TM"/>
</dbReference>
<gene>
    <name evidence="2" type="ORF">SAMN04488526_1655</name>
</gene>
<dbReference type="OrthoDB" id="9808190at2"/>